<dbReference type="Proteomes" id="UP000198975">
    <property type="component" value="Unassembled WGS sequence"/>
</dbReference>
<organism evidence="1 2">
    <name type="scientific">Kosakonia oryzendophytica</name>
    <dbReference type="NCBI Taxonomy" id="1005665"/>
    <lineage>
        <taxon>Bacteria</taxon>
        <taxon>Pseudomonadati</taxon>
        <taxon>Pseudomonadota</taxon>
        <taxon>Gammaproteobacteria</taxon>
        <taxon>Enterobacterales</taxon>
        <taxon>Enterobacteriaceae</taxon>
        <taxon>Kosakonia</taxon>
    </lineage>
</organism>
<name>A0A1C4CH07_9ENTR</name>
<dbReference type="AlphaFoldDB" id="A0A1C4CH07"/>
<reference evidence="2" key="1">
    <citation type="submission" date="2016-08" db="EMBL/GenBank/DDBJ databases">
        <authorList>
            <person name="Varghese N."/>
            <person name="Submissions Spin"/>
        </authorList>
    </citation>
    <scope>NUCLEOTIDE SEQUENCE [LARGE SCALE GENOMIC DNA]</scope>
    <source>
        <strain evidence="2">REICA_082</strain>
    </source>
</reference>
<evidence type="ECO:0000313" key="1">
    <source>
        <dbReference type="EMBL" id="SCC18293.1"/>
    </source>
</evidence>
<dbReference type="EMBL" id="FMAY01000007">
    <property type="protein sequence ID" value="SCC18293.1"/>
    <property type="molecule type" value="Genomic_DNA"/>
</dbReference>
<dbReference type="RefSeq" id="WP_088237872.1">
    <property type="nucleotide sequence ID" value="NZ_FMAY01000007.1"/>
</dbReference>
<proteinExistence type="predicted"/>
<gene>
    <name evidence="1" type="ORF">GA0061071_107227</name>
</gene>
<keyword evidence="2" id="KW-1185">Reference proteome</keyword>
<dbReference type="OrthoDB" id="6428734at2"/>
<protein>
    <submittedName>
        <fullName evidence="1">Uncharacterized protein</fullName>
    </submittedName>
</protein>
<accession>A0A1C4CH07</accession>
<evidence type="ECO:0000313" key="2">
    <source>
        <dbReference type="Proteomes" id="UP000198975"/>
    </source>
</evidence>
<sequence>MSYIDGYDHELIGQLGYLPIYHPLEKINGEGWGAYDFSATPENLVLGGGSGEHPGLVVHHLPMLVTRFLYAQLSDAEEAMLTDGQKAFLDDLYYAGEALEFCCWSVADYARLQTMAESPTFMNPVTAEERVENWIEKSLGELVWYALPDLNPHHQALQDIFQRFDIYPAMRNVTIEPPGYPPGGGRILENGRVKWGHRRWHGGQTERQN</sequence>